<organism evidence="9 10">
    <name type="scientific">Paraglomus brasilianum</name>
    <dbReference type="NCBI Taxonomy" id="144538"/>
    <lineage>
        <taxon>Eukaryota</taxon>
        <taxon>Fungi</taxon>
        <taxon>Fungi incertae sedis</taxon>
        <taxon>Mucoromycota</taxon>
        <taxon>Glomeromycotina</taxon>
        <taxon>Glomeromycetes</taxon>
        <taxon>Paraglomerales</taxon>
        <taxon>Paraglomeraceae</taxon>
        <taxon>Paraglomus</taxon>
    </lineage>
</organism>
<dbReference type="GO" id="GO:0030490">
    <property type="term" value="P:maturation of SSU-rRNA"/>
    <property type="evidence" value="ECO:0007669"/>
    <property type="project" value="TreeGrafter"/>
</dbReference>
<dbReference type="GO" id="GO:0032040">
    <property type="term" value="C:small-subunit processome"/>
    <property type="evidence" value="ECO:0007669"/>
    <property type="project" value="InterPro"/>
</dbReference>
<dbReference type="GO" id="GO:0030692">
    <property type="term" value="C:Noc4p-Nop14p complex"/>
    <property type="evidence" value="ECO:0007669"/>
    <property type="project" value="TreeGrafter"/>
</dbReference>
<keyword evidence="3" id="KW-0690">Ribosome biogenesis</keyword>
<evidence type="ECO:0000256" key="8">
    <source>
        <dbReference type="SAM" id="MobiDB-lite"/>
    </source>
</evidence>
<reference evidence="9" key="1">
    <citation type="submission" date="2021-06" db="EMBL/GenBank/DDBJ databases">
        <authorList>
            <person name="Kallberg Y."/>
            <person name="Tangrot J."/>
            <person name="Rosling A."/>
        </authorList>
    </citation>
    <scope>NUCLEOTIDE SEQUENCE</scope>
    <source>
        <strain evidence="9">BR232B</strain>
    </source>
</reference>
<feature type="region of interest" description="Disordered" evidence="8">
    <location>
        <begin position="329"/>
        <end position="391"/>
    </location>
</feature>
<evidence type="ECO:0000256" key="4">
    <source>
        <dbReference type="ARBA" id="ARBA00022552"/>
    </source>
</evidence>
<gene>
    <name evidence="9" type="ORF">PBRASI_LOCUS7174</name>
</gene>
<name>A0A9N9C9I9_9GLOM</name>
<dbReference type="PANTHER" id="PTHR23183:SF0">
    <property type="entry name" value="NUCLEOLAR PROTEIN 14"/>
    <property type="match status" value="1"/>
</dbReference>
<keyword evidence="5" id="KW-0539">Nucleus</keyword>
<comment type="similarity">
    <text evidence="2">Belongs to the NOP14 family.</text>
</comment>
<comment type="caution">
    <text evidence="9">The sequence shown here is derived from an EMBL/GenBank/DDBJ whole genome shotgun (WGS) entry which is preliminary data.</text>
</comment>
<evidence type="ECO:0000256" key="2">
    <source>
        <dbReference type="ARBA" id="ARBA00007466"/>
    </source>
</evidence>
<keyword evidence="10" id="KW-1185">Reference proteome</keyword>
<sequence length="827" mass="94533">MTRSKSQSSGSALKRLKSTLKEAGLIGQKPSKKSRKNARGSGSNVSAANRKKLEVTLTNPFELRETKTKHEVIGRTVKGVKGRPGLMKRVGNENRRKTLLVEMERRYKAGGIIDRRFGENDNTVSPEEKMLERFTRERQKHAKNTLFNLEEEEELTHYGQSLSSINYFGDGLDSGDEVEEKGIIDEETVARTHFGGFNAGDDDDKNSQRKKQNSEIWNELIAKSKFHKYERQLEKEQYLAEEEELDKELNDIRGLLLLESSNRVAAKTEQENGEKSLDAHHDSVDSYDRFVRELAFDKRARPTNRTKTEEELLLEEKKKLEQLERARRKRMLGVDDTSEEDEEDDRKRRKRRKRRNIETLDDMNDFSSTSHSVGDPTCSTPSASKHSQLPTSLPYTFPCPQTHEEFMNILHGVELKDVPTVVHRICVLHHLKLDPGNKEKLEAKYVLKIANERPLPTTFLSSLTTHLFSLTHMLPHITRRTFSSQLSLAHSHSSVTMSDLTLLMLISKLFPTTDFHHPITTPAMILMGQCLSKNKLSTVRDIVIGLAICSLVYEYVCLTKKIVPEVGNFLCSVLAAFVADKSFGDPESGNGECPDNENLKTRELPGVFPLVGKVGMMRKEKGNWSIIMPKAVNVPQVVNRCGEDGDDANDELRVCILSSVVSLIGQFAKLYNSTAAFIEIFEPMLLILKLIPVDELSSVMMEKMLSTKDALNRMLRFAKDARKPLALQHHKPIPLPTYRPKFDENYSLDRHYDSREVASINKLKAQHKQELKGAMRELRKDARFLARESLKKVRENDESYRKTIKSVMSKLESEQHEKKLYDRERKK</sequence>
<evidence type="ECO:0000256" key="6">
    <source>
        <dbReference type="ARBA" id="ARBA00024695"/>
    </source>
</evidence>
<evidence type="ECO:0000256" key="3">
    <source>
        <dbReference type="ARBA" id="ARBA00022517"/>
    </source>
</evidence>
<dbReference type="AlphaFoldDB" id="A0A9N9C9I9"/>
<evidence type="ECO:0000313" key="10">
    <source>
        <dbReference type="Proteomes" id="UP000789739"/>
    </source>
</evidence>
<feature type="coiled-coil region" evidence="7">
    <location>
        <begin position="757"/>
        <end position="788"/>
    </location>
</feature>
<dbReference type="Pfam" id="PF04147">
    <property type="entry name" value="Nop14"/>
    <property type="match status" value="2"/>
</dbReference>
<keyword evidence="7" id="KW-0175">Coiled coil</keyword>
<evidence type="ECO:0000313" key="9">
    <source>
        <dbReference type="EMBL" id="CAG8592012.1"/>
    </source>
</evidence>
<accession>A0A9N9C9I9</accession>
<keyword evidence="4" id="KW-0698">rRNA processing</keyword>
<feature type="region of interest" description="Disordered" evidence="8">
    <location>
        <begin position="1"/>
        <end position="53"/>
    </location>
</feature>
<evidence type="ECO:0000256" key="1">
    <source>
        <dbReference type="ARBA" id="ARBA00004604"/>
    </source>
</evidence>
<protein>
    <submittedName>
        <fullName evidence="9">884_t:CDS:1</fullName>
    </submittedName>
</protein>
<comment type="subcellular location">
    <subcellularLocation>
        <location evidence="1">Nucleus</location>
        <location evidence="1">Nucleolus</location>
    </subcellularLocation>
</comment>
<dbReference type="PANTHER" id="PTHR23183">
    <property type="entry name" value="NOP14"/>
    <property type="match status" value="1"/>
</dbReference>
<comment type="function">
    <text evidence="6">Involved in nucleolar processing of pre-18S ribosomal RNA. Has a role in the nuclear export of 40S pre-ribosomal subunit to the cytoplasm.</text>
</comment>
<evidence type="ECO:0000256" key="5">
    <source>
        <dbReference type="ARBA" id="ARBA00023242"/>
    </source>
</evidence>
<dbReference type="InterPro" id="IPR007276">
    <property type="entry name" value="Nop14"/>
</dbReference>
<dbReference type="EMBL" id="CAJVPI010001058">
    <property type="protein sequence ID" value="CAG8592012.1"/>
    <property type="molecule type" value="Genomic_DNA"/>
</dbReference>
<feature type="compositionally biased region" description="Polar residues" evidence="8">
    <location>
        <begin position="365"/>
        <end position="391"/>
    </location>
</feature>
<evidence type="ECO:0000256" key="7">
    <source>
        <dbReference type="SAM" id="Coils"/>
    </source>
</evidence>
<dbReference type="OrthoDB" id="441771at2759"/>
<feature type="compositionally biased region" description="Polar residues" evidence="8">
    <location>
        <begin position="1"/>
        <end position="11"/>
    </location>
</feature>
<dbReference type="Proteomes" id="UP000789739">
    <property type="component" value="Unassembled WGS sequence"/>
</dbReference>
<proteinExistence type="inferred from homology"/>